<accession>A0A6J6SQK8</accession>
<gene>
    <name evidence="2" type="ORF">UFOPK2810_00081</name>
</gene>
<sequence length="309" mass="32171">MPLASQSSHVLALGSGAGLEYFVDEGAPSGSSLLIYHHGTPAAGPLMRDLILAARASNLQAVELVRPGYGASTRQPGRSIADIVPMVLELADHLGHEQFVTLGWSGGGPHAIATAALSGGRCRAAMCLASVAPFNAAGLDFLDGMGQENLDEFGAAVAGADALEEYLLNQVDDLRAVTGPDVISALATLLPAVDREFLDGARGREMAAALRWSVAQGIWGWFDDDVAFTQDWGFGLGSVSAPLWLYQGSDDLMVPFAHGRWLASALPDATPNLIEGHGHLSMAGDCLASGLADLRMAMTGETPDLLAPN</sequence>
<organism evidence="2">
    <name type="scientific">freshwater metagenome</name>
    <dbReference type="NCBI Taxonomy" id="449393"/>
    <lineage>
        <taxon>unclassified sequences</taxon>
        <taxon>metagenomes</taxon>
        <taxon>ecological metagenomes</taxon>
    </lineage>
</organism>
<protein>
    <submittedName>
        <fullName evidence="2">Unannotated protein</fullName>
    </submittedName>
</protein>
<dbReference type="Pfam" id="PF00561">
    <property type="entry name" value="Abhydrolase_1"/>
    <property type="match status" value="1"/>
</dbReference>
<proteinExistence type="predicted"/>
<dbReference type="InterPro" id="IPR029058">
    <property type="entry name" value="AB_hydrolase_fold"/>
</dbReference>
<reference evidence="2" key="1">
    <citation type="submission" date="2020-05" db="EMBL/GenBank/DDBJ databases">
        <authorList>
            <person name="Chiriac C."/>
            <person name="Salcher M."/>
            <person name="Ghai R."/>
            <person name="Kavagutti S V."/>
        </authorList>
    </citation>
    <scope>NUCLEOTIDE SEQUENCE</scope>
</reference>
<dbReference type="EMBL" id="CAEZYZ010000007">
    <property type="protein sequence ID" value="CAB4736817.1"/>
    <property type="molecule type" value="Genomic_DNA"/>
</dbReference>
<dbReference type="PANTHER" id="PTHR43433">
    <property type="entry name" value="HYDROLASE, ALPHA/BETA FOLD FAMILY PROTEIN"/>
    <property type="match status" value="1"/>
</dbReference>
<dbReference type="AlphaFoldDB" id="A0A6J6SQK8"/>
<dbReference type="PANTHER" id="PTHR43433:SF10">
    <property type="entry name" value="AB HYDROLASE-1 DOMAIN-CONTAINING PROTEIN"/>
    <property type="match status" value="1"/>
</dbReference>
<feature type="domain" description="AB hydrolase-1" evidence="1">
    <location>
        <begin position="66"/>
        <end position="145"/>
    </location>
</feature>
<dbReference type="SUPFAM" id="SSF53474">
    <property type="entry name" value="alpha/beta-Hydrolases"/>
    <property type="match status" value="1"/>
</dbReference>
<dbReference type="InterPro" id="IPR000073">
    <property type="entry name" value="AB_hydrolase_1"/>
</dbReference>
<name>A0A6J6SQK8_9ZZZZ</name>
<evidence type="ECO:0000259" key="1">
    <source>
        <dbReference type="Pfam" id="PF00561"/>
    </source>
</evidence>
<dbReference type="InterPro" id="IPR050471">
    <property type="entry name" value="AB_hydrolase"/>
</dbReference>
<dbReference type="Gene3D" id="3.40.50.1820">
    <property type="entry name" value="alpha/beta hydrolase"/>
    <property type="match status" value="1"/>
</dbReference>
<evidence type="ECO:0000313" key="2">
    <source>
        <dbReference type="EMBL" id="CAB4736817.1"/>
    </source>
</evidence>